<dbReference type="InterPro" id="IPR032623">
    <property type="entry name" value="FecR_N"/>
</dbReference>
<protein>
    <submittedName>
        <fullName evidence="4">DUF4880 domain-containing protein</fullName>
    </submittedName>
</protein>
<feature type="transmembrane region" description="Helical" evidence="1">
    <location>
        <begin position="83"/>
        <end position="106"/>
    </location>
</feature>
<evidence type="ECO:0000313" key="4">
    <source>
        <dbReference type="EMBL" id="MDC7693377.1"/>
    </source>
</evidence>
<dbReference type="InterPro" id="IPR032508">
    <property type="entry name" value="FecR_C"/>
</dbReference>
<dbReference type="PANTHER" id="PTHR30273">
    <property type="entry name" value="PERIPLASMIC SIGNAL SENSOR AND SIGMA FACTOR ACTIVATOR FECR-RELATED"/>
    <property type="match status" value="1"/>
</dbReference>
<keyword evidence="1" id="KW-0812">Transmembrane</keyword>
<keyword evidence="1" id="KW-1133">Transmembrane helix</keyword>
<dbReference type="InterPro" id="IPR012373">
    <property type="entry name" value="Ferrdict_sens_TM"/>
</dbReference>
<keyword evidence="5" id="KW-1185">Reference proteome</keyword>
<dbReference type="EMBL" id="JAQQKW010000002">
    <property type="protein sequence ID" value="MDC7693377.1"/>
    <property type="molecule type" value="Genomic_DNA"/>
</dbReference>
<dbReference type="PANTHER" id="PTHR30273:SF2">
    <property type="entry name" value="PROTEIN FECR"/>
    <property type="match status" value="1"/>
</dbReference>
<dbReference type="Gene3D" id="2.60.120.1440">
    <property type="match status" value="1"/>
</dbReference>
<reference evidence="4 5" key="1">
    <citation type="submission" date="2023-01" db="EMBL/GenBank/DDBJ databases">
        <title>Novel species of the genus Asticcacaulis isolated from rivers.</title>
        <authorList>
            <person name="Lu H."/>
        </authorList>
    </citation>
    <scope>NUCLEOTIDE SEQUENCE [LARGE SCALE GENOMIC DNA]</scope>
    <source>
        <strain evidence="4 5">DXS10W</strain>
    </source>
</reference>
<evidence type="ECO:0000259" key="3">
    <source>
        <dbReference type="Pfam" id="PF16344"/>
    </source>
</evidence>
<feature type="domain" description="FecR N-terminal" evidence="2">
    <location>
        <begin position="15"/>
        <end position="50"/>
    </location>
</feature>
<proteinExistence type="predicted"/>
<dbReference type="RefSeq" id="WP_272740145.1">
    <property type="nucleotide sequence ID" value="NZ_JAQQKW010000002.1"/>
</dbReference>
<dbReference type="Gene3D" id="3.55.50.30">
    <property type="match status" value="1"/>
</dbReference>
<evidence type="ECO:0000259" key="2">
    <source>
        <dbReference type="Pfam" id="PF16220"/>
    </source>
</evidence>
<gene>
    <name evidence="4" type="ORF">PQU94_03660</name>
</gene>
<sequence>MTSESSTSVDDIMETASQWFARMDSGEGDQAAFEAWRTADPRHAAAFARIYASMRQMERLRGLADPEPVRVQVSAPLTTRRRLLQIGGAAAVVTVASLAGMALFILTSGRVEAATRVGERKTVVFPNGGEIELNTDSRAAWKINGDERTLWLKRGEVAVKVPVSGRGLELKAGPHAASLGPGEYIARLRDNSLDIISLAGTATVSQDGAPPLRVNAHQAAILIKGQERVRPVSTNDLDFLTGWRTDELVLNGQVLSEVVEEYNRYLDRKIIIANPELGAIQLGGRFTNRDPARLLAGLEVSFGIHVTQQDNTIILSR</sequence>
<evidence type="ECO:0000313" key="5">
    <source>
        <dbReference type="Proteomes" id="UP001216595"/>
    </source>
</evidence>
<name>A0ABT5IB16_9CAUL</name>
<accession>A0ABT5IB16</accession>
<comment type="caution">
    <text evidence="4">The sequence shown here is derived from an EMBL/GenBank/DDBJ whole genome shotgun (WGS) entry which is preliminary data.</text>
</comment>
<dbReference type="Proteomes" id="UP001216595">
    <property type="component" value="Unassembled WGS sequence"/>
</dbReference>
<keyword evidence="1" id="KW-0472">Membrane</keyword>
<dbReference type="PIRSF" id="PIRSF018266">
    <property type="entry name" value="FecR"/>
    <property type="match status" value="1"/>
</dbReference>
<feature type="domain" description="Protein FecR C-terminal" evidence="3">
    <location>
        <begin position="248"/>
        <end position="315"/>
    </location>
</feature>
<organism evidence="4 5">
    <name type="scientific">Asticcacaulis currens</name>
    <dbReference type="NCBI Taxonomy" id="2984210"/>
    <lineage>
        <taxon>Bacteria</taxon>
        <taxon>Pseudomonadati</taxon>
        <taxon>Pseudomonadota</taxon>
        <taxon>Alphaproteobacteria</taxon>
        <taxon>Caulobacterales</taxon>
        <taxon>Caulobacteraceae</taxon>
        <taxon>Asticcacaulis</taxon>
    </lineage>
</organism>
<dbReference type="Pfam" id="PF16220">
    <property type="entry name" value="DUF4880"/>
    <property type="match status" value="1"/>
</dbReference>
<dbReference type="Pfam" id="PF16344">
    <property type="entry name" value="FecR_C"/>
    <property type="match status" value="1"/>
</dbReference>
<evidence type="ECO:0000256" key="1">
    <source>
        <dbReference type="SAM" id="Phobius"/>
    </source>
</evidence>